<name>A0A5M8PN29_9LECA</name>
<dbReference type="PANTHER" id="PTHR33112:SF12">
    <property type="entry name" value="HETEROKARYON INCOMPATIBILITY DOMAIN-CONTAINING PROTEIN"/>
    <property type="match status" value="1"/>
</dbReference>
<organism evidence="1 2">
    <name type="scientific">Lasallia pustulata</name>
    <dbReference type="NCBI Taxonomy" id="136370"/>
    <lineage>
        <taxon>Eukaryota</taxon>
        <taxon>Fungi</taxon>
        <taxon>Dikarya</taxon>
        <taxon>Ascomycota</taxon>
        <taxon>Pezizomycotina</taxon>
        <taxon>Lecanoromycetes</taxon>
        <taxon>OSLEUM clade</taxon>
        <taxon>Umbilicariomycetidae</taxon>
        <taxon>Umbilicariales</taxon>
        <taxon>Umbilicariaceae</taxon>
        <taxon>Lasallia</taxon>
    </lineage>
</organism>
<dbReference type="AlphaFoldDB" id="A0A5M8PN29"/>
<comment type="caution">
    <text evidence="1">The sequence shown here is derived from an EMBL/GenBank/DDBJ whole genome shotgun (WGS) entry which is preliminary data.</text>
</comment>
<sequence length="223" mass="25526">MGAPYASQIDDGAFGSFHLKRTKYEYPDDAIKDYQYYVMEYADRDMSNKSDVLLAFKGIESILRQSMDSDFCYGLPAYKFDWALLWTLTGPHKKREVIVKGSRRIFFPSWTWAGWDSQIEYGAYFNVKRIRREINWYLIDGDGAATFLDTDNDAVELESTESDNGIVGPVGQSPIHLFNKEQLRSRIHANNHSWADSKSLACWTTVAVFGLTGEEESRLLQGD</sequence>
<accession>A0A5M8PN29</accession>
<dbReference type="OrthoDB" id="5428863at2759"/>
<protein>
    <submittedName>
        <fullName evidence="1">Uncharacterized protein</fullName>
    </submittedName>
</protein>
<dbReference type="Proteomes" id="UP000324767">
    <property type="component" value="Unassembled WGS sequence"/>
</dbReference>
<reference evidence="1 2" key="1">
    <citation type="submission" date="2019-09" db="EMBL/GenBank/DDBJ databases">
        <title>The hologenome of the rock-dwelling lichen Lasallia pustulata.</title>
        <authorList>
            <person name="Greshake Tzovaras B."/>
            <person name="Segers F."/>
            <person name="Bicker A."/>
            <person name="Dal Grande F."/>
            <person name="Otte J."/>
            <person name="Hankeln T."/>
            <person name="Schmitt I."/>
            <person name="Ebersberger I."/>
        </authorList>
    </citation>
    <scope>NUCLEOTIDE SEQUENCE [LARGE SCALE GENOMIC DNA]</scope>
    <source>
        <strain evidence="1">A1-1</strain>
    </source>
</reference>
<dbReference type="EMBL" id="VXIT01000008">
    <property type="protein sequence ID" value="KAA6410865.1"/>
    <property type="molecule type" value="Genomic_DNA"/>
</dbReference>
<evidence type="ECO:0000313" key="2">
    <source>
        <dbReference type="Proteomes" id="UP000324767"/>
    </source>
</evidence>
<gene>
    <name evidence="1" type="ORF">FRX48_05175</name>
</gene>
<dbReference type="PANTHER" id="PTHR33112">
    <property type="entry name" value="DOMAIN PROTEIN, PUTATIVE-RELATED"/>
    <property type="match status" value="1"/>
</dbReference>
<evidence type="ECO:0000313" key="1">
    <source>
        <dbReference type="EMBL" id="KAA6410865.1"/>
    </source>
</evidence>
<proteinExistence type="predicted"/>